<keyword evidence="2" id="KW-1185">Reference proteome</keyword>
<name>A0A1H9FW21_9FLAO</name>
<dbReference type="OrthoDB" id="955522at2"/>
<reference evidence="1 2" key="1">
    <citation type="submission" date="2016-10" db="EMBL/GenBank/DDBJ databases">
        <authorList>
            <person name="de Groot N.N."/>
        </authorList>
    </citation>
    <scope>NUCLEOTIDE SEQUENCE [LARGE SCALE GENOMIC DNA]</scope>
    <source>
        <strain evidence="1 2">DSM 21035</strain>
    </source>
</reference>
<evidence type="ECO:0008006" key="3">
    <source>
        <dbReference type="Google" id="ProtNLM"/>
    </source>
</evidence>
<dbReference type="STRING" id="419940.SAMN05421824_1596"/>
<accession>A0A1H9FW21</accession>
<dbReference type="PROSITE" id="PS51257">
    <property type="entry name" value="PROKAR_LIPOPROTEIN"/>
    <property type="match status" value="1"/>
</dbReference>
<sequence length="143" mass="15818">MRYLVFVFFGVAIFSCVSDEANPLNEIGVLGKWQLIEQLSDPGDGSGTFQPLDSQRTIEFFSDGSVTMNGKLCVMSTAVGDVEMGTYQITSNPKADTTYDGEIIPNTCNSRSVKLYFDLPLNGDLILWYQCIESCGQKFVKLD</sequence>
<gene>
    <name evidence="1" type="ORF">SAMN05421824_1596</name>
</gene>
<evidence type="ECO:0000313" key="2">
    <source>
        <dbReference type="Proteomes" id="UP000198999"/>
    </source>
</evidence>
<dbReference type="EMBL" id="FOFN01000002">
    <property type="protein sequence ID" value="SEQ42145.1"/>
    <property type="molecule type" value="Genomic_DNA"/>
</dbReference>
<dbReference type="Proteomes" id="UP000198999">
    <property type="component" value="Unassembled WGS sequence"/>
</dbReference>
<proteinExistence type="predicted"/>
<organism evidence="1 2">
    <name type="scientific">Hyunsoonleella jejuensis</name>
    <dbReference type="NCBI Taxonomy" id="419940"/>
    <lineage>
        <taxon>Bacteria</taxon>
        <taxon>Pseudomonadati</taxon>
        <taxon>Bacteroidota</taxon>
        <taxon>Flavobacteriia</taxon>
        <taxon>Flavobacteriales</taxon>
        <taxon>Flavobacteriaceae</taxon>
    </lineage>
</organism>
<protein>
    <recommendedName>
        <fullName evidence="3">Lipocalin-like domain-containing protein</fullName>
    </recommendedName>
</protein>
<evidence type="ECO:0000313" key="1">
    <source>
        <dbReference type="EMBL" id="SEQ42145.1"/>
    </source>
</evidence>
<dbReference type="AlphaFoldDB" id="A0A1H9FW21"/>
<dbReference type="RefSeq" id="WP_143064753.1">
    <property type="nucleotide sequence ID" value="NZ_FOFN01000002.1"/>
</dbReference>